<dbReference type="Proteomes" id="UP000325081">
    <property type="component" value="Unassembled WGS sequence"/>
</dbReference>
<sequence length="131" mass="15109">MANQITTYKDFNPKVRPVSRQWYSEGELQRRKRVAKYKYYSIEGKMKNRLSKGLRWFKHTCSRIIGAVIDLRGATTRGEAEAVNDMIPVVSSDGIDDWCKFSGNGKLEGRMMMKSGGIEKADEEVRRRREG</sequence>
<reference evidence="2" key="1">
    <citation type="journal article" date="2019" name="Curr. Biol.">
        <title>Genome Sequence of Striga asiatica Provides Insight into the Evolution of Plant Parasitism.</title>
        <authorList>
            <person name="Yoshida S."/>
            <person name="Kim S."/>
            <person name="Wafula E.K."/>
            <person name="Tanskanen J."/>
            <person name="Kim Y.M."/>
            <person name="Honaas L."/>
            <person name="Yang Z."/>
            <person name="Spallek T."/>
            <person name="Conn C.E."/>
            <person name="Ichihashi Y."/>
            <person name="Cheong K."/>
            <person name="Cui S."/>
            <person name="Der J.P."/>
            <person name="Gundlach H."/>
            <person name="Jiao Y."/>
            <person name="Hori C."/>
            <person name="Ishida J.K."/>
            <person name="Kasahara H."/>
            <person name="Kiba T."/>
            <person name="Kim M.S."/>
            <person name="Koo N."/>
            <person name="Laohavisit A."/>
            <person name="Lee Y.H."/>
            <person name="Lumba S."/>
            <person name="McCourt P."/>
            <person name="Mortimer J.C."/>
            <person name="Mutuku J.M."/>
            <person name="Nomura T."/>
            <person name="Sasaki-Sekimoto Y."/>
            <person name="Seto Y."/>
            <person name="Wang Y."/>
            <person name="Wakatake T."/>
            <person name="Sakakibara H."/>
            <person name="Demura T."/>
            <person name="Yamaguchi S."/>
            <person name="Yoneyama K."/>
            <person name="Manabe R.I."/>
            <person name="Nelson D.C."/>
            <person name="Schulman A.H."/>
            <person name="Timko M.P."/>
            <person name="dePamphilis C.W."/>
            <person name="Choi D."/>
            <person name="Shirasu K."/>
        </authorList>
    </citation>
    <scope>NUCLEOTIDE SEQUENCE [LARGE SCALE GENOMIC DNA]</scope>
    <source>
        <strain evidence="2">cv. UVA1</strain>
    </source>
</reference>
<dbReference type="EMBL" id="BKCP01007181">
    <property type="protein sequence ID" value="GER44959.1"/>
    <property type="molecule type" value="Genomic_DNA"/>
</dbReference>
<evidence type="ECO:0000313" key="2">
    <source>
        <dbReference type="Proteomes" id="UP000325081"/>
    </source>
</evidence>
<protein>
    <submittedName>
        <fullName evidence="1">Uncharacterized protein</fullName>
    </submittedName>
</protein>
<organism evidence="1 2">
    <name type="scientific">Striga asiatica</name>
    <name type="common">Asiatic witchweed</name>
    <name type="synonym">Buchnera asiatica</name>
    <dbReference type="NCBI Taxonomy" id="4170"/>
    <lineage>
        <taxon>Eukaryota</taxon>
        <taxon>Viridiplantae</taxon>
        <taxon>Streptophyta</taxon>
        <taxon>Embryophyta</taxon>
        <taxon>Tracheophyta</taxon>
        <taxon>Spermatophyta</taxon>
        <taxon>Magnoliopsida</taxon>
        <taxon>eudicotyledons</taxon>
        <taxon>Gunneridae</taxon>
        <taxon>Pentapetalae</taxon>
        <taxon>asterids</taxon>
        <taxon>lamiids</taxon>
        <taxon>Lamiales</taxon>
        <taxon>Orobanchaceae</taxon>
        <taxon>Buchnereae</taxon>
        <taxon>Striga</taxon>
    </lineage>
</organism>
<proteinExistence type="predicted"/>
<dbReference type="InterPro" id="IPR021899">
    <property type="entry name" value="DUF3511"/>
</dbReference>
<dbReference type="PANTHER" id="PTHR33193">
    <property type="entry name" value="DOMAIN PROTEIN, PUTATIVE (DUF3511)-RELATED"/>
    <property type="match status" value="1"/>
</dbReference>
<dbReference type="AlphaFoldDB" id="A0A5A7QHX7"/>
<evidence type="ECO:0000313" key="1">
    <source>
        <dbReference type="EMBL" id="GER44959.1"/>
    </source>
</evidence>
<gene>
    <name evidence="1" type="ORF">STAS_21882</name>
</gene>
<dbReference type="PANTHER" id="PTHR33193:SF13">
    <property type="entry name" value="EXPRESSED PROTEIN"/>
    <property type="match status" value="1"/>
</dbReference>
<comment type="caution">
    <text evidence="1">The sequence shown here is derived from an EMBL/GenBank/DDBJ whole genome shotgun (WGS) entry which is preliminary data.</text>
</comment>
<dbReference type="OrthoDB" id="660385at2759"/>
<accession>A0A5A7QHX7</accession>
<dbReference type="Pfam" id="PF12023">
    <property type="entry name" value="DUF3511"/>
    <property type="match status" value="1"/>
</dbReference>
<name>A0A5A7QHX7_STRAF</name>
<keyword evidence="2" id="KW-1185">Reference proteome</keyword>